<reference evidence="1 3" key="2">
    <citation type="journal article" date="2014" name="BMC Genomics">
        <title>An improved genome release (version Mt4.0) for the model legume Medicago truncatula.</title>
        <authorList>
            <person name="Tang H."/>
            <person name="Krishnakumar V."/>
            <person name="Bidwell S."/>
            <person name="Rosen B."/>
            <person name="Chan A."/>
            <person name="Zhou S."/>
            <person name="Gentzbittel L."/>
            <person name="Childs K.L."/>
            <person name="Yandell M."/>
            <person name="Gundlach H."/>
            <person name="Mayer K.F."/>
            <person name="Schwartz D.C."/>
            <person name="Town C.D."/>
        </authorList>
    </citation>
    <scope>GENOME REANNOTATION</scope>
    <source>
        <strain evidence="2 3">cv. Jemalong A17</strain>
    </source>
</reference>
<dbReference type="PaxDb" id="3880-AES63047"/>
<proteinExistence type="predicted"/>
<protein>
    <submittedName>
        <fullName evidence="1 2">Uncharacterized protein</fullName>
    </submittedName>
</protein>
<dbReference type="AlphaFoldDB" id="G7IF31"/>
<reference evidence="2" key="3">
    <citation type="submission" date="2015-04" db="UniProtKB">
        <authorList>
            <consortium name="EnsemblPlants"/>
        </authorList>
    </citation>
    <scope>IDENTIFICATION</scope>
    <source>
        <strain evidence="2">cv. Jemalong A17</strain>
    </source>
</reference>
<dbReference type="EnsemblPlants" id="AES63047">
    <property type="protein sequence ID" value="AES63047"/>
    <property type="gene ID" value="MTR_1g116160"/>
</dbReference>
<evidence type="ECO:0000313" key="2">
    <source>
        <dbReference type="EnsemblPlants" id="AES63047"/>
    </source>
</evidence>
<dbReference type="EMBL" id="CM001217">
    <property type="protein sequence ID" value="AES63047.1"/>
    <property type="molecule type" value="Genomic_DNA"/>
</dbReference>
<evidence type="ECO:0000313" key="3">
    <source>
        <dbReference type="Proteomes" id="UP000002051"/>
    </source>
</evidence>
<reference evidence="1 3" key="1">
    <citation type="journal article" date="2011" name="Nature">
        <title>The Medicago genome provides insight into the evolution of rhizobial symbioses.</title>
        <authorList>
            <person name="Young N.D."/>
            <person name="Debelle F."/>
            <person name="Oldroyd G.E."/>
            <person name="Geurts R."/>
            <person name="Cannon S.B."/>
            <person name="Udvardi M.K."/>
            <person name="Benedito V.A."/>
            <person name="Mayer K.F."/>
            <person name="Gouzy J."/>
            <person name="Schoof H."/>
            <person name="Van de Peer Y."/>
            <person name="Proost S."/>
            <person name="Cook D.R."/>
            <person name="Meyers B.C."/>
            <person name="Spannagl M."/>
            <person name="Cheung F."/>
            <person name="De Mita S."/>
            <person name="Krishnakumar V."/>
            <person name="Gundlach H."/>
            <person name="Zhou S."/>
            <person name="Mudge J."/>
            <person name="Bharti A.K."/>
            <person name="Murray J.D."/>
            <person name="Naoumkina M.A."/>
            <person name="Rosen B."/>
            <person name="Silverstein K.A."/>
            <person name="Tang H."/>
            <person name="Rombauts S."/>
            <person name="Zhao P.X."/>
            <person name="Zhou P."/>
            <person name="Barbe V."/>
            <person name="Bardou P."/>
            <person name="Bechner M."/>
            <person name="Bellec A."/>
            <person name="Berger A."/>
            <person name="Berges H."/>
            <person name="Bidwell S."/>
            <person name="Bisseling T."/>
            <person name="Choisne N."/>
            <person name="Couloux A."/>
            <person name="Denny R."/>
            <person name="Deshpande S."/>
            <person name="Dai X."/>
            <person name="Doyle J.J."/>
            <person name="Dudez A.M."/>
            <person name="Farmer A.D."/>
            <person name="Fouteau S."/>
            <person name="Franken C."/>
            <person name="Gibelin C."/>
            <person name="Gish J."/>
            <person name="Goldstein S."/>
            <person name="Gonzalez A.J."/>
            <person name="Green P.J."/>
            <person name="Hallab A."/>
            <person name="Hartog M."/>
            <person name="Hua A."/>
            <person name="Humphray S.J."/>
            <person name="Jeong D.H."/>
            <person name="Jing Y."/>
            <person name="Jocker A."/>
            <person name="Kenton S.M."/>
            <person name="Kim D.J."/>
            <person name="Klee K."/>
            <person name="Lai H."/>
            <person name="Lang C."/>
            <person name="Lin S."/>
            <person name="Macmil S.L."/>
            <person name="Magdelenat G."/>
            <person name="Matthews L."/>
            <person name="McCorrison J."/>
            <person name="Monaghan E.L."/>
            <person name="Mun J.H."/>
            <person name="Najar F.Z."/>
            <person name="Nicholson C."/>
            <person name="Noirot C."/>
            <person name="O'Bleness M."/>
            <person name="Paule C.R."/>
            <person name="Poulain J."/>
            <person name="Prion F."/>
            <person name="Qin B."/>
            <person name="Qu C."/>
            <person name="Retzel E.F."/>
            <person name="Riddle C."/>
            <person name="Sallet E."/>
            <person name="Samain S."/>
            <person name="Samson N."/>
            <person name="Sanders I."/>
            <person name="Saurat O."/>
            <person name="Scarpelli C."/>
            <person name="Schiex T."/>
            <person name="Segurens B."/>
            <person name="Severin A.J."/>
            <person name="Sherrier D.J."/>
            <person name="Shi R."/>
            <person name="Sims S."/>
            <person name="Singer S.R."/>
            <person name="Sinharoy S."/>
            <person name="Sterck L."/>
            <person name="Viollet A."/>
            <person name="Wang B.B."/>
            <person name="Wang K."/>
            <person name="Wang M."/>
            <person name="Wang X."/>
            <person name="Warfsmann J."/>
            <person name="Weissenbach J."/>
            <person name="White D.D."/>
            <person name="White J.D."/>
            <person name="Wiley G.B."/>
            <person name="Wincker P."/>
            <person name="Xing Y."/>
            <person name="Yang L."/>
            <person name="Yao Z."/>
            <person name="Ying F."/>
            <person name="Zhai J."/>
            <person name="Zhou L."/>
            <person name="Zuber A."/>
            <person name="Denarie J."/>
            <person name="Dixon R.A."/>
            <person name="May G.D."/>
            <person name="Schwartz D.C."/>
            <person name="Rogers J."/>
            <person name="Quetier F."/>
            <person name="Town C.D."/>
            <person name="Roe B.A."/>
        </authorList>
    </citation>
    <scope>NUCLEOTIDE SEQUENCE [LARGE SCALE GENOMIC DNA]</scope>
    <source>
        <strain evidence="1">A17</strain>
        <strain evidence="2 3">cv. Jemalong A17</strain>
    </source>
</reference>
<dbReference type="HOGENOM" id="CLU_199990_0_0_1"/>
<name>G7IF31_MEDTR</name>
<evidence type="ECO:0000313" key="1">
    <source>
        <dbReference type="EMBL" id="AES63047.1"/>
    </source>
</evidence>
<sequence>MSWSSNLVTKGQGDKVIRNCDAQKVVYEEEESYDGITYMEIVDAMTKMKINFMCQQKTMWVGEKAKELDSSRYKH</sequence>
<accession>G7IF31</accession>
<gene>
    <name evidence="1" type="ordered locus">MTR_1g116160</name>
</gene>
<dbReference type="Proteomes" id="UP000002051">
    <property type="component" value="Unassembled WGS sequence"/>
</dbReference>
<keyword evidence="3" id="KW-1185">Reference proteome</keyword>
<organism evidence="1 3">
    <name type="scientific">Medicago truncatula</name>
    <name type="common">Barrel medic</name>
    <name type="synonym">Medicago tribuloides</name>
    <dbReference type="NCBI Taxonomy" id="3880"/>
    <lineage>
        <taxon>Eukaryota</taxon>
        <taxon>Viridiplantae</taxon>
        <taxon>Streptophyta</taxon>
        <taxon>Embryophyta</taxon>
        <taxon>Tracheophyta</taxon>
        <taxon>Spermatophyta</taxon>
        <taxon>Magnoliopsida</taxon>
        <taxon>eudicotyledons</taxon>
        <taxon>Gunneridae</taxon>
        <taxon>Pentapetalae</taxon>
        <taxon>rosids</taxon>
        <taxon>fabids</taxon>
        <taxon>Fabales</taxon>
        <taxon>Fabaceae</taxon>
        <taxon>Papilionoideae</taxon>
        <taxon>50 kb inversion clade</taxon>
        <taxon>NPAAA clade</taxon>
        <taxon>Hologalegina</taxon>
        <taxon>IRL clade</taxon>
        <taxon>Trifolieae</taxon>
        <taxon>Medicago</taxon>
    </lineage>
</organism>